<evidence type="ECO:0000256" key="8">
    <source>
        <dbReference type="SAM" id="MobiDB-lite"/>
    </source>
</evidence>
<evidence type="ECO:0000256" key="3">
    <source>
        <dbReference type="ARBA" id="ARBA00023015"/>
    </source>
</evidence>
<evidence type="ECO:0000313" key="10">
    <source>
        <dbReference type="Ensembl" id="ENSLLEP00000007610.1"/>
    </source>
</evidence>
<dbReference type="SMART" id="SM00353">
    <property type="entry name" value="HLH"/>
    <property type="match status" value="1"/>
</dbReference>
<evidence type="ECO:0000256" key="2">
    <source>
        <dbReference type="ARBA" id="ARBA00022782"/>
    </source>
</evidence>
<reference evidence="10" key="1">
    <citation type="submission" date="2025-08" db="UniProtKB">
        <authorList>
            <consortium name="Ensembl"/>
        </authorList>
    </citation>
    <scope>IDENTIFICATION</scope>
</reference>
<dbReference type="GO" id="GO:0046983">
    <property type="term" value="F:protein dimerization activity"/>
    <property type="evidence" value="ECO:0007669"/>
    <property type="project" value="InterPro"/>
</dbReference>
<dbReference type="GO" id="GO:0005634">
    <property type="term" value="C:nucleus"/>
    <property type="evidence" value="ECO:0007669"/>
    <property type="project" value="TreeGrafter"/>
</dbReference>
<evidence type="ECO:0000256" key="4">
    <source>
        <dbReference type="ARBA" id="ARBA00023125"/>
    </source>
</evidence>
<sequence>METLHQPIIKMEEDYSVCSDSDPDSAYISASWDWKSNTDNYSLSQTPSPQSLSSTTSFESFSACSQPPGMQGMAFGGEVAAYRLLPSSPDYQYHMTKEKGGHSRDGHGLEGTVSVQRRRKASEREKLRMRAIADALHTLRSNLPPIYSHGRQPLTKIQTLRCTISYIEEIRDLYIYITPWAPEPQETITPV</sequence>
<dbReference type="SUPFAM" id="SSF47459">
    <property type="entry name" value="HLH, helix-loop-helix DNA-binding domain"/>
    <property type="match status" value="1"/>
</dbReference>
<evidence type="ECO:0000256" key="7">
    <source>
        <dbReference type="ARBA" id="ARBA00039844"/>
    </source>
</evidence>
<keyword evidence="3" id="KW-0805">Transcription regulation</keyword>
<feature type="compositionally biased region" description="Basic and acidic residues" evidence="8">
    <location>
        <begin position="97"/>
        <end position="108"/>
    </location>
</feature>
<dbReference type="PROSITE" id="PS50888">
    <property type="entry name" value="BHLH"/>
    <property type="match status" value="1"/>
</dbReference>
<dbReference type="GO" id="GO:0001707">
    <property type="term" value="P:mesoderm formation"/>
    <property type="evidence" value="ECO:0007669"/>
    <property type="project" value="TreeGrafter"/>
</dbReference>
<dbReference type="InterPro" id="IPR011598">
    <property type="entry name" value="bHLH_dom"/>
</dbReference>
<evidence type="ECO:0000256" key="5">
    <source>
        <dbReference type="ARBA" id="ARBA00023163"/>
    </source>
</evidence>
<evidence type="ECO:0000256" key="6">
    <source>
        <dbReference type="ARBA" id="ARBA00023242"/>
    </source>
</evidence>
<dbReference type="InterPro" id="IPR040259">
    <property type="entry name" value="Mesogenin/MesP"/>
</dbReference>
<evidence type="ECO:0000259" key="9">
    <source>
        <dbReference type="PROSITE" id="PS50888"/>
    </source>
</evidence>
<keyword evidence="6" id="KW-0539">Nucleus</keyword>
<dbReference type="GO" id="GO:0000981">
    <property type="term" value="F:DNA-binding transcription factor activity, RNA polymerase II-specific"/>
    <property type="evidence" value="ECO:0007669"/>
    <property type="project" value="TreeGrafter"/>
</dbReference>
<gene>
    <name evidence="10" type="primary">MSGN1</name>
</gene>
<evidence type="ECO:0000313" key="11">
    <source>
        <dbReference type="Proteomes" id="UP000694569"/>
    </source>
</evidence>
<accession>A0A8C5M487</accession>
<feature type="region of interest" description="Disordered" evidence="8">
    <location>
        <begin position="97"/>
        <end position="124"/>
    </location>
</feature>
<organism evidence="10 11">
    <name type="scientific">Leptobrachium leishanense</name>
    <name type="common">Leishan spiny toad</name>
    <dbReference type="NCBI Taxonomy" id="445787"/>
    <lineage>
        <taxon>Eukaryota</taxon>
        <taxon>Metazoa</taxon>
        <taxon>Chordata</taxon>
        <taxon>Craniata</taxon>
        <taxon>Vertebrata</taxon>
        <taxon>Euteleostomi</taxon>
        <taxon>Amphibia</taxon>
        <taxon>Batrachia</taxon>
        <taxon>Anura</taxon>
        <taxon>Pelobatoidea</taxon>
        <taxon>Megophryidae</taxon>
        <taxon>Leptobrachium</taxon>
    </lineage>
</organism>
<dbReference type="Gene3D" id="4.10.280.10">
    <property type="entry name" value="Helix-loop-helix DNA-binding domain"/>
    <property type="match status" value="1"/>
</dbReference>
<dbReference type="GO" id="GO:0000978">
    <property type="term" value="F:RNA polymerase II cis-regulatory region sequence-specific DNA binding"/>
    <property type="evidence" value="ECO:0007669"/>
    <property type="project" value="TreeGrafter"/>
</dbReference>
<keyword evidence="5" id="KW-0804">Transcription</keyword>
<feature type="domain" description="BHLH" evidence="9">
    <location>
        <begin position="116"/>
        <end position="170"/>
    </location>
</feature>
<proteinExistence type="predicted"/>
<dbReference type="OrthoDB" id="10063280at2759"/>
<reference evidence="10" key="2">
    <citation type="submission" date="2025-09" db="UniProtKB">
        <authorList>
            <consortium name="Ensembl"/>
        </authorList>
    </citation>
    <scope>IDENTIFICATION</scope>
</reference>
<keyword evidence="11" id="KW-1185">Reference proteome</keyword>
<keyword evidence="1" id="KW-0217">Developmental protein</keyword>
<protein>
    <recommendedName>
        <fullName evidence="7">Mesogenin-1</fullName>
    </recommendedName>
</protein>
<dbReference type="PANTHER" id="PTHR20937">
    <property type="entry name" value="IP14615P"/>
    <property type="match status" value="1"/>
</dbReference>
<keyword evidence="2" id="KW-0221">Differentiation</keyword>
<dbReference type="GO" id="GO:0030154">
    <property type="term" value="P:cell differentiation"/>
    <property type="evidence" value="ECO:0007669"/>
    <property type="project" value="UniProtKB-KW"/>
</dbReference>
<dbReference type="InterPro" id="IPR036638">
    <property type="entry name" value="HLH_DNA-bd_sf"/>
</dbReference>
<dbReference type="PANTHER" id="PTHR20937:SF4">
    <property type="entry name" value="MESOGENIN-1"/>
    <property type="match status" value="1"/>
</dbReference>
<keyword evidence="4" id="KW-0238">DNA-binding</keyword>
<dbReference type="AlphaFoldDB" id="A0A8C5M487"/>
<dbReference type="Pfam" id="PF00010">
    <property type="entry name" value="HLH"/>
    <property type="match status" value="1"/>
</dbReference>
<dbReference type="GeneTree" id="ENSGT00530000063712"/>
<evidence type="ECO:0000256" key="1">
    <source>
        <dbReference type="ARBA" id="ARBA00022473"/>
    </source>
</evidence>
<name>A0A8C5M487_9ANUR</name>
<dbReference type="Ensembl" id="ENSLLET00000007920.1">
    <property type="protein sequence ID" value="ENSLLEP00000007610.1"/>
    <property type="gene ID" value="ENSLLEG00000004829.1"/>
</dbReference>
<dbReference type="Proteomes" id="UP000694569">
    <property type="component" value="Unplaced"/>
</dbReference>